<dbReference type="eggNOG" id="ENOG502RZNS">
    <property type="taxonomic scope" value="Eukaryota"/>
</dbReference>
<dbReference type="Gene3D" id="2.20.20.150">
    <property type="match status" value="1"/>
</dbReference>
<reference evidence="2 3" key="2">
    <citation type="journal article" date="2010" name="Nucleic Acids Res.">
        <title>BeetleBase in 2010: revisions to provide comprehensive genomic information for Tribolium castaneum.</title>
        <authorList>
            <person name="Kim H.S."/>
            <person name="Murphy T."/>
            <person name="Xia J."/>
            <person name="Caragea D."/>
            <person name="Park Y."/>
            <person name="Beeman R.W."/>
            <person name="Lorenzen M.D."/>
            <person name="Butcher S."/>
            <person name="Manak J.R."/>
            <person name="Brown S.J."/>
        </authorList>
    </citation>
    <scope>GENOME REANNOTATION</scope>
    <source>
        <strain evidence="2 3">Georgia GA2</strain>
    </source>
</reference>
<dbReference type="STRING" id="7070.D6W711"/>
<dbReference type="AlphaFoldDB" id="D6W711"/>
<gene>
    <name evidence="2" type="primary">AUGUSTUS-3.0.2_13607</name>
    <name evidence="2" type="ORF">TcasGA2_TC013607</name>
</gene>
<proteinExistence type="predicted"/>
<dbReference type="HOGENOM" id="CLU_970859_0_0_1"/>
<dbReference type="Proteomes" id="UP000007266">
    <property type="component" value="Linkage group 1"/>
</dbReference>
<evidence type="ECO:0000313" key="2">
    <source>
        <dbReference type="EMBL" id="EFA11599.2"/>
    </source>
</evidence>
<reference evidence="2 3" key="1">
    <citation type="journal article" date="2008" name="Nature">
        <title>The genome of the model beetle and pest Tribolium castaneum.</title>
        <authorList>
            <consortium name="Tribolium Genome Sequencing Consortium"/>
            <person name="Richards S."/>
            <person name="Gibbs R.A."/>
            <person name="Weinstock G.M."/>
            <person name="Brown S.J."/>
            <person name="Denell R."/>
            <person name="Beeman R.W."/>
            <person name="Gibbs R."/>
            <person name="Beeman R.W."/>
            <person name="Brown S.J."/>
            <person name="Bucher G."/>
            <person name="Friedrich M."/>
            <person name="Grimmelikhuijzen C.J."/>
            <person name="Klingler M."/>
            <person name="Lorenzen M."/>
            <person name="Richards S."/>
            <person name="Roth S."/>
            <person name="Schroder R."/>
            <person name="Tautz D."/>
            <person name="Zdobnov E.M."/>
            <person name="Muzny D."/>
            <person name="Gibbs R.A."/>
            <person name="Weinstock G.M."/>
            <person name="Attaway T."/>
            <person name="Bell S."/>
            <person name="Buhay C.J."/>
            <person name="Chandrabose M.N."/>
            <person name="Chavez D."/>
            <person name="Clerk-Blankenburg K.P."/>
            <person name="Cree A."/>
            <person name="Dao M."/>
            <person name="Davis C."/>
            <person name="Chacko J."/>
            <person name="Dinh H."/>
            <person name="Dugan-Rocha S."/>
            <person name="Fowler G."/>
            <person name="Garner T.T."/>
            <person name="Garnes J."/>
            <person name="Gnirke A."/>
            <person name="Hawes A."/>
            <person name="Hernandez J."/>
            <person name="Hines S."/>
            <person name="Holder M."/>
            <person name="Hume J."/>
            <person name="Jhangiani S.N."/>
            <person name="Joshi V."/>
            <person name="Khan Z.M."/>
            <person name="Jackson L."/>
            <person name="Kovar C."/>
            <person name="Kowis A."/>
            <person name="Lee S."/>
            <person name="Lewis L.R."/>
            <person name="Margolis J."/>
            <person name="Morgan M."/>
            <person name="Nazareth L.V."/>
            <person name="Nguyen N."/>
            <person name="Okwuonu G."/>
            <person name="Parker D."/>
            <person name="Richards S."/>
            <person name="Ruiz S.J."/>
            <person name="Santibanez J."/>
            <person name="Savard J."/>
            <person name="Scherer S.E."/>
            <person name="Schneider B."/>
            <person name="Sodergren E."/>
            <person name="Tautz D."/>
            <person name="Vattahil S."/>
            <person name="Villasana D."/>
            <person name="White C.S."/>
            <person name="Wright R."/>
            <person name="Park Y."/>
            <person name="Beeman R.W."/>
            <person name="Lord J."/>
            <person name="Oppert B."/>
            <person name="Lorenzen M."/>
            <person name="Brown S."/>
            <person name="Wang L."/>
            <person name="Savard J."/>
            <person name="Tautz D."/>
            <person name="Richards S."/>
            <person name="Weinstock G."/>
            <person name="Gibbs R.A."/>
            <person name="Liu Y."/>
            <person name="Worley K."/>
            <person name="Weinstock G."/>
            <person name="Elsik C.G."/>
            <person name="Reese J.T."/>
            <person name="Elhaik E."/>
            <person name="Landan G."/>
            <person name="Graur D."/>
            <person name="Arensburger P."/>
            <person name="Atkinson P."/>
            <person name="Beeman R.W."/>
            <person name="Beidler J."/>
            <person name="Brown S.J."/>
            <person name="Demuth J.P."/>
            <person name="Drury D.W."/>
            <person name="Du Y.Z."/>
            <person name="Fujiwara H."/>
            <person name="Lorenzen M."/>
            <person name="Maselli V."/>
            <person name="Osanai M."/>
            <person name="Park Y."/>
            <person name="Robertson H.M."/>
            <person name="Tu Z."/>
            <person name="Wang J.J."/>
            <person name="Wang S."/>
            <person name="Richards S."/>
            <person name="Song H."/>
            <person name="Zhang L."/>
            <person name="Sodergren E."/>
            <person name="Werner D."/>
            <person name="Stanke M."/>
            <person name="Morgenstern B."/>
            <person name="Solovyev V."/>
            <person name="Kosarev P."/>
            <person name="Brown G."/>
            <person name="Chen H.C."/>
            <person name="Ermolaeva O."/>
            <person name="Hlavina W."/>
            <person name="Kapustin Y."/>
            <person name="Kiryutin B."/>
            <person name="Kitts P."/>
            <person name="Maglott D."/>
            <person name="Pruitt K."/>
            <person name="Sapojnikov V."/>
            <person name="Souvorov A."/>
            <person name="Mackey A.J."/>
            <person name="Waterhouse R.M."/>
            <person name="Wyder S."/>
            <person name="Zdobnov E.M."/>
            <person name="Zdobnov E.M."/>
            <person name="Wyder S."/>
            <person name="Kriventseva E.V."/>
            <person name="Kadowaki T."/>
            <person name="Bork P."/>
            <person name="Aranda M."/>
            <person name="Bao R."/>
            <person name="Beermann A."/>
            <person name="Berns N."/>
            <person name="Bolognesi R."/>
            <person name="Bonneton F."/>
            <person name="Bopp D."/>
            <person name="Brown S.J."/>
            <person name="Bucher G."/>
            <person name="Butts T."/>
            <person name="Chaumot A."/>
            <person name="Denell R.E."/>
            <person name="Ferrier D.E."/>
            <person name="Friedrich M."/>
            <person name="Gordon C.M."/>
            <person name="Jindra M."/>
            <person name="Klingler M."/>
            <person name="Lan Q."/>
            <person name="Lattorff H.M."/>
            <person name="Laudet V."/>
            <person name="von Levetsow C."/>
            <person name="Liu Z."/>
            <person name="Lutz R."/>
            <person name="Lynch J.A."/>
            <person name="da Fonseca R.N."/>
            <person name="Posnien N."/>
            <person name="Reuter R."/>
            <person name="Roth S."/>
            <person name="Savard J."/>
            <person name="Schinko J.B."/>
            <person name="Schmitt C."/>
            <person name="Schoppmeier M."/>
            <person name="Schroder R."/>
            <person name="Shippy T.D."/>
            <person name="Simonnet F."/>
            <person name="Marques-Souza H."/>
            <person name="Tautz D."/>
            <person name="Tomoyasu Y."/>
            <person name="Trauner J."/>
            <person name="Van der Zee M."/>
            <person name="Vervoort M."/>
            <person name="Wittkopp N."/>
            <person name="Wimmer E.A."/>
            <person name="Yang X."/>
            <person name="Jones A.K."/>
            <person name="Sattelle D.B."/>
            <person name="Ebert P.R."/>
            <person name="Nelson D."/>
            <person name="Scott J.G."/>
            <person name="Beeman R.W."/>
            <person name="Muthukrishnan S."/>
            <person name="Kramer K.J."/>
            <person name="Arakane Y."/>
            <person name="Beeman R.W."/>
            <person name="Zhu Q."/>
            <person name="Hogenkamp D."/>
            <person name="Dixit R."/>
            <person name="Oppert B."/>
            <person name="Jiang H."/>
            <person name="Zou Z."/>
            <person name="Marshall J."/>
            <person name="Elpidina E."/>
            <person name="Vinokurov K."/>
            <person name="Oppert C."/>
            <person name="Zou Z."/>
            <person name="Evans J."/>
            <person name="Lu Z."/>
            <person name="Zhao P."/>
            <person name="Sumathipala N."/>
            <person name="Altincicek B."/>
            <person name="Vilcinskas A."/>
            <person name="Williams M."/>
            <person name="Hultmark D."/>
            <person name="Hetru C."/>
            <person name="Jiang H."/>
            <person name="Grimmelikhuijzen C.J."/>
            <person name="Hauser F."/>
            <person name="Cazzamali G."/>
            <person name="Williamson M."/>
            <person name="Park Y."/>
            <person name="Li B."/>
            <person name="Tanaka Y."/>
            <person name="Predel R."/>
            <person name="Neupert S."/>
            <person name="Schachtner J."/>
            <person name="Verleyen P."/>
            <person name="Raible F."/>
            <person name="Bork P."/>
            <person name="Friedrich M."/>
            <person name="Walden K.K."/>
            <person name="Robertson H.M."/>
            <person name="Angeli S."/>
            <person name="Foret S."/>
            <person name="Bucher G."/>
            <person name="Schuetz S."/>
            <person name="Maleszka R."/>
            <person name="Wimmer E.A."/>
            <person name="Beeman R.W."/>
            <person name="Lorenzen M."/>
            <person name="Tomoyasu Y."/>
            <person name="Miller S.C."/>
            <person name="Grossmann D."/>
            <person name="Bucher G."/>
        </authorList>
    </citation>
    <scope>NUCLEOTIDE SEQUENCE [LARGE SCALE GENOMIC DNA]</scope>
    <source>
        <strain evidence="2 3">Georgia GA2</strain>
    </source>
</reference>
<feature type="chain" id="PRO_5007310555" evidence="1">
    <location>
        <begin position="20"/>
        <end position="262"/>
    </location>
</feature>
<dbReference type="EMBL" id="KQ971307">
    <property type="protein sequence ID" value="EFA11599.2"/>
    <property type="molecule type" value="Genomic_DNA"/>
</dbReference>
<dbReference type="OMA" id="ASPLCQC"/>
<name>D6W711_TRICA</name>
<feature type="signal peptide" evidence="1">
    <location>
        <begin position="1"/>
        <end position="19"/>
    </location>
</feature>
<keyword evidence="1" id="KW-0732">Signal</keyword>
<dbReference type="InterPro" id="IPR021633">
    <property type="entry name" value="Argos"/>
</dbReference>
<dbReference type="OrthoDB" id="8177523at2759"/>
<keyword evidence="3" id="KW-1185">Reference proteome</keyword>
<protein>
    <submittedName>
        <fullName evidence="2">Argos</fullName>
    </submittedName>
</protein>
<evidence type="ECO:0000313" key="3">
    <source>
        <dbReference type="Proteomes" id="UP000007266"/>
    </source>
</evidence>
<dbReference type="InParanoid" id="D6W711"/>
<accession>D6W711</accession>
<dbReference type="FunCoup" id="D6W711">
    <property type="interactions" value="109"/>
</dbReference>
<dbReference type="Pfam" id="PF11581">
    <property type="entry name" value="Argos"/>
    <property type="match status" value="1"/>
</dbReference>
<organism evidence="2 3">
    <name type="scientific">Tribolium castaneum</name>
    <name type="common">Red flour beetle</name>
    <dbReference type="NCBI Taxonomy" id="7070"/>
    <lineage>
        <taxon>Eukaryota</taxon>
        <taxon>Metazoa</taxon>
        <taxon>Ecdysozoa</taxon>
        <taxon>Arthropoda</taxon>
        <taxon>Hexapoda</taxon>
        <taxon>Insecta</taxon>
        <taxon>Pterygota</taxon>
        <taxon>Neoptera</taxon>
        <taxon>Endopterygota</taxon>
        <taxon>Coleoptera</taxon>
        <taxon>Polyphaga</taxon>
        <taxon>Cucujiformia</taxon>
        <taxon>Tenebrionidae</taxon>
        <taxon>Tenebrionidae incertae sedis</taxon>
        <taxon>Tribolium</taxon>
    </lineage>
</organism>
<dbReference type="KEGG" id="tca:659460"/>
<dbReference type="Gene3D" id="2.20.20.160">
    <property type="match status" value="2"/>
</dbReference>
<sequence>MNFESIVILVLFSIHGLCSRLPLEVFQHHPTEHYVHHHRLNHNIGGFHRKKNIDFANVKILYQVGTTDADLPECGPRAICNKLDMYDTPWIEKQCRCAGDRKCPLDLQPDDGYTLADKTRQYKLCEPVKKIPKCRFFRDTTWTITLYTNNVTEQIVHCHCPKNSMTYLTKRQALHMPNGQVAFQYYFSCSPQARLRCQRKEPCRLFTVRKRQEFLDEVNVNSLCQCPHAHRCPHHHMDYGVIAGKRYTEEAIKTYSGYCLPT</sequence>
<evidence type="ECO:0000256" key="1">
    <source>
        <dbReference type="SAM" id="SignalP"/>
    </source>
</evidence>